<dbReference type="PANTHER" id="PTHR43065">
    <property type="entry name" value="SENSOR HISTIDINE KINASE"/>
    <property type="match status" value="1"/>
</dbReference>
<dbReference type="PANTHER" id="PTHR43065:SF47">
    <property type="match status" value="1"/>
</dbReference>
<evidence type="ECO:0000259" key="6">
    <source>
        <dbReference type="PROSITE" id="PS50112"/>
    </source>
</evidence>
<dbReference type="PROSITE" id="PS50112">
    <property type="entry name" value="PAS"/>
    <property type="match status" value="1"/>
</dbReference>
<feature type="domain" description="PAS" evidence="6">
    <location>
        <begin position="350"/>
        <end position="410"/>
    </location>
</feature>
<dbReference type="SMART" id="SM00387">
    <property type="entry name" value="HATPase_c"/>
    <property type="match status" value="1"/>
</dbReference>
<feature type="transmembrane region" description="Helical" evidence="4">
    <location>
        <begin position="12"/>
        <end position="36"/>
    </location>
</feature>
<dbReference type="PROSITE" id="PS50109">
    <property type="entry name" value="HIS_KIN"/>
    <property type="match status" value="1"/>
</dbReference>
<evidence type="ECO:0000259" key="5">
    <source>
        <dbReference type="PROSITE" id="PS50109"/>
    </source>
</evidence>
<dbReference type="InterPro" id="IPR000014">
    <property type="entry name" value="PAS"/>
</dbReference>
<reference evidence="8" key="1">
    <citation type="submission" date="2019-02" db="EMBL/GenBank/DDBJ databases">
        <title>Complete genome sequence of Rhodoferax sp. Gr-4.</title>
        <authorList>
            <person name="Jin L."/>
        </authorList>
    </citation>
    <scope>NUCLEOTIDE SEQUENCE [LARGE SCALE GENOMIC DNA]</scope>
    <source>
        <strain evidence="8">Gr-4</strain>
    </source>
</reference>
<evidence type="ECO:0000256" key="2">
    <source>
        <dbReference type="ARBA" id="ARBA00012438"/>
    </source>
</evidence>
<dbReference type="RefSeq" id="WP_142812229.1">
    <property type="nucleotide sequence ID" value="NZ_CP036282.1"/>
</dbReference>
<dbReference type="InterPro" id="IPR036890">
    <property type="entry name" value="HATPase_C_sf"/>
</dbReference>
<dbReference type="Gene3D" id="3.30.450.20">
    <property type="entry name" value="PAS domain"/>
    <property type="match status" value="3"/>
</dbReference>
<keyword evidence="8" id="KW-1185">Reference proteome</keyword>
<keyword evidence="4" id="KW-0812">Transmembrane</keyword>
<dbReference type="CDD" id="cd00075">
    <property type="entry name" value="HATPase"/>
    <property type="match status" value="1"/>
</dbReference>
<dbReference type="EC" id="2.7.13.3" evidence="2"/>
<name>A0A515EQY3_9BURK</name>
<evidence type="ECO:0000256" key="1">
    <source>
        <dbReference type="ARBA" id="ARBA00000085"/>
    </source>
</evidence>
<protein>
    <recommendedName>
        <fullName evidence="2">histidine kinase</fullName>
        <ecNumber evidence="2">2.7.13.3</ecNumber>
    </recommendedName>
</protein>
<dbReference type="Gene3D" id="3.30.565.10">
    <property type="entry name" value="Histidine kinase-like ATPase, C-terminal domain"/>
    <property type="match status" value="1"/>
</dbReference>
<sequence length="775" mass="85685">MPLQDPHKRQGYASGYILLAVVATVLAILSQTWWAIAQDKQLTLASEKEHGQVAVRLLEEHAQLTLREASRNLDGVVKSIQAAQTRGQVSDATIRGVLTKAQSFTKVLKSLQFVNPRGQAYVSSIDYPAYQTDADDRTYIPFLLQNTDHTDPVIGKPFKRFYDGELVVPLARNIYTSTGQYLGILSTDVSVSYFSGVYARVAADSNALVALFADAGFLIVRSPFDEAQMGMDITESKVFHTLKSSASSSVSKSPLAEGTFEDTHFLDEKKAIPRIYIYRKIEGFPITTVFAREQSTVLANWRARSTDRILFSGVTVLFVSALTFLLIQHINKLGRSQDSLREVDAFLRRSEQKFSSMFRHSPVPLALVRLDNHQMVEINESWSAQFGFASNEVIGRTAHEVRLWVYPDERAPYFAALQSEGKLDSLETPLRHKDGSILLCRMSGRVVDFNGQSLALLSPIDVTRQRATEHEIRELNIELEARVQQRTQTLEEANTELNQALASLRSMQGELLRSEKMAALGSIVAGVAHELNTPIGIGVTIASTMQDHTQTLVNEIHAPRPRKSLIESSLLACNEGAEVLVRTLMRAAELVRSFKQVAVDQSSDKRRAFDLSTMLKELLTTLVPLYNKTPYTLTTDLAPDIAMESYPGALGQVLTNLISNSLSHGFEGRAQGTMHLRTRTLNEGWVELVFSDDGVGIPEQHRDKVFDPFFTTKLGRGGSGLGMHIVYNLVTNVLGGHIELLKNKLDAASAAPHADVGASIRMTFPQCPAVQQGVG</sequence>
<reference evidence="8" key="2">
    <citation type="journal article" date="2020" name="Int. J. Syst. Evol. Microbiol.">
        <title>Genomic insights into a novel species Rhodoferax aquaticus sp. nov., isolated from freshwater.</title>
        <authorList>
            <person name="Li T."/>
            <person name="Zhuo Y."/>
            <person name="Jin C.Z."/>
            <person name="Wu X."/>
            <person name="Ko S.R."/>
            <person name="Jin F.J."/>
            <person name="Ahn C.Y."/>
            <person name="Oh H.M."/>
            <person name="Lee H.G."/>
            <person name="Jin L."/>
        </authorList>
    </citation>
    <scope>NUCLEOTIDE SEQUENCE [LARGE SCALE GENOMIC DNA]</scope>
    <source>
        <strain evidence="8">Gr-4</strain>
    </source>
</reference>
<dbReference type="InterPro" id="IPR003594">
    <property type="entry name" value="HATPase_dom"/>
</dbReference>
<dbReference type="SUPFAM" id="SSF55785">
    <property type="entry name" value="PYP-like sensor domain (PAS domain)"/>
    <property type="match status" value="1"/>
</dbReference>
<dbReference type="SUPFAM" id="SSF55874">
    <property type="entry name" value="ATPase domain of HSP90 chaperone/DNA topoisomerase II/histidine kinase"/>
    <property type="match status" value="1"/>
</dbReference>
<dbReference type="InterPro" id="IPR004358">
    <property type="entry name" value="Sig_transdc_His_kin-like_C"/>
</dbReference>
<dbReference type="Proteomes" id="UP000317365">
    <property type="component" value="Chromosome"/>
</dbReference>
<dbReference type="Gene3D" id="1.10.287.130">
    <property type="match status" value="1"/>
</dbReference>
<organism evidence="7 8">
    <name type="scientific">Rhodoferax aquaticus</name>
    <dbReference type="NCBI Taxonomy" id="2527691"/>
    <lineage>
        <taxon>Bacteria</taxon>
        <taxon>Pseudomonadati</taxon>
        <taxon>Pseudomonadota</taxon>
        <taxon>Betaproteobacteria</taxon>
        <taxon>Burkholderiales</taxon>
        <taxon>Comamonadaceae</taxon>
        <taxon>Rhodoferax</taxon>
    </lineage>
</organism>
<dbReference type="KEGG" id="rhg:EXZ61_13330"/>
<feature type="domain" description="Histidine kinase" evidence="5">
    <location>
        <begin position="526"/>
        <end position="768"/>
    </location>
</feature>
<evidence type="ECO:0000313" key="8">
    <source>
        <dbReference type="Proteomes" id="UP000317365"/>
    </source>
</evidence>
<keyword evidence="4" id="KW-1133">Transmembrane helix</keyword>
<feature type="transmembrane region" description="Helical" evidence="4">
    <location>
        <begin position="309"/>
        <end position="327"/>
    </location>
</feature>
<dbReference type="CDD" id="cd18773">
    <property type="entry name" value="PDC1_HK_sensor"/>
    <property type="match status" value="1"/>
</dbReference>
<dbReference type="GO" id="GO:0004673">
    <property type="term" value="F:protein histidine kinase activity"/>
    <property type="evidence" value="ECO:0007669"/>
    <property type="project" value="UniProtKB-EC"/>
</dbReference>
<dbReference type="PRINTS" id="PR00344">
    <property type="entry name" value="BCTRLSENSOR"/>
</dbReference>
<dbReference type="InterPro" id="IPR035965">
    <property type="entry name" value="PAS-like_dom_sf"/>
</dbReference>
<evidence type="ECO:0000256" key="3">
    <source>
        <dbReference type="SAM" id="Coils"/>
    </source>
</evidence>
<gene>
    <name evidence="7" type="ORF">EXZ61_13330</name>
</gene>
<accession>A0A515EQY3</accession>
<dbReference type="AlphaFoldDB" id="A0A515EQY3"/>
<keyword evidence="4" id="KW-0472">Membrane</keyword>
<dbReference type="EMBL" id="CP036282">
    <property type="protein sequence ID" value="QDL55069.1"/>
    <property type="molecule type" value="Genomic_DNA"/>
</dbReference>
<proteinExistence type="predicted"/>
<dbReference type="CDD" id="cd12915">
    <property type="entry name" value="PDC2_DGC_like"/>
    <property type="match status" value="1"/>
</dbReference>
<feature type="coiled-coil region" evidence="3">
    <location>
        <begin position="476"/>
        <end position="510"/>
    </location>
</feature>
<dbReference type="NCBIfam" id="TIGR00229">
    <property type="entry name" value="sensory_box"/>
    <property type="match status" value="1"/>
</dbReference>
<evidence type="ECO:0000256" key="4">
    <source>
        <dbReference type="SAM" id="Phobius"/>
    </source>
</evidence>
<dbReference type="Pfam" id="PF02518">
    <property type="entry name" value="HATPase_c"/>
    <property type="match status" value="1"/>
</dbReference>
<evidence type="ECO:0000313" key="7">
    <source>
        <dbReference type="EMBL" id="QDL55069.1"/>
    </source>
</evidence>
<comment type="catalytic activity">
    <reaction evidence="1">
        <text>ATP + protein L-histidine = ADP + protein N-phospho-L-histidine.</text>
        <dbReference type="EC" id="2.7.13.3"/>
    </reaction>
</comment>
<dbReference type="InterPro" id="IPR005467">
    <property type="entry name" value="His_kinase_dom"/>
</dbReference>
<dbReference type="CDD" id="cd00130">
    <property type="entry name" value="PAS"/>
    <property type="match status" value="1"/>
</dbReference>
<keyword evidence="3" id="KW-0175">Coiled coil</keyword>
<dbReference type="SMART" id="SM00091">
    <property type="entry name" value="PAS"/>
    <property type="match status" value="2"/>
</dbReference>